<dbReference type="GeneID" id="92032717"/>
<dbReference type="EMBL" id="JBBPEH010000004">
    <property type="protein sequence ID" value="KAK7539840.1"/>
    <property type="molecule type" value="Genomic_DNA"/>
</dbReference>
<proteinExistence type="predicted"/>
<evidence type="ECO:0000313" key="2">
    <source>
        <dbReference type="Proteomes" id="UP001360953"/>
    </source>
</evidence>
<keyword evidence="2" id="KW-1185">Reference proteome</keyword>
<evidence type="ECO:0008006" key="3">
    <source>
        <dbReference type="Google" id="ProtNLM"/>
    </source>
</evidence>
<dbReference type="RefSeq" id="XP_066657111.1">
    <property type="nucleotide sequence ID" value="XM_066799811.1"/>
</dbReference>
<organism evidence="1 2">
    <name type="scientific">Phyllosticta citribraziliensis</name>
    <dbReference type="NCBI Taxonomy" id="989973"/>
    <lineage>
        <taxon>Eukaryota</taxon>
        <taxon>Fungi</taxon>
        <taxon>Dikarya</taxon>
        <taxon>Ascomycota</taxon>
        <taxon>Pezizomycotina</taxon>
        <taxon>Dothideomycetes</taxon>
        <taxon>Dothideomycetes incertae sedis</taxon>
        <taxon>Botryosphaeriales</taxon>
        <taxon>Phyllostictaceae</taxon>
        <taxon>Phyllosticta</taxon>
    </lineage>
</organism>
<evidence type="ECO:0000313" key="1">
    <source>
        <dbReference type="EMBL" id="KAK7539840.1"/>
    </source>
</evidence>
<protein>
    <recommendedName>
        <fullName evidence="3">F-box domain-containing protein</fullName>
    </recommendedName>
</protein>
<name>A0ABR1LYP5_9PEZI</name>
<accession>A0ABR1LYP5</accession>
<gene>
    <name evidence="1" type="ORF">J3D65DRAFT_619995</name>
</gene>
<comment type="caution">
    <text evidence="1">The sequence shown here is derived from an EMBL/GenBank/DDBJ whole genome shotgun (WGS) entry which is preliminary data.</text>
</comment>
<dbReference type="Proteomes" id="UP001360953">
    <property type="component" value="Unassembled WGS sequence"/>
</dbReference>
<reference evidence="1 2" key="1">
    <citation type="submission" date="2024-04" db="EMBL/GenBank/DDBJ databases">
        <title>Phyllosticta paracitricarpa is synonymous to the EU quarantine fungus P. citricarpa based on phylogenomic analyses.</title>
        <authorList>
            <consortium name="Lawrence Berkeley National Laboratory"/>
            <person name="Van ingen-buijs V.A."/>
            <person name="Van westerhoven A.C."/>
            <person name="Haridas S."/>
            <person name="Skiadas P."/>
            <person name="Martin F."/>
            <person name="Groenewald J.Z."/>
            <person name="Crous P.W."/>
            <person name="Seidl M.F."/>
        </authorList>
    </citation>
    <scope>NUCLEOTIDE SEQUENCE [LARGE SCALE GENOMIC DNA]</scope>
    <source>
        <strain evidence="1 2">CPC 17464</strain>
    </source>
</reference>
<sequence length="369" mass="41299">MDSLALALDFTLGLYFSRILLLANMPTSNIPCLFFDLPLELRLLIYDYALFDQKDITIASASDTGIGLGVFGDGDSGYASDPDSESGQAAVDGLPPKQLPIVAPCYQPRLLQPVLEVPHAGADDDDIFLFQSPNKKARTSAHKVGGRLPFASPLALRLTNRQVNRELKWHLHTQQAQARKYGLYLSYPHGLAVFESQCPDLVHVARSIHISGVYYRASKHNHDHSSRWRQRYDNTDSVYRAANRALAKIARTTMLEDAKAPIDFLEVRIFYPGDRGYRVLWEDDDSPTTIAMRNVAYGQLENCVWTGNGGAGADLLIFPRGGRRVVVQRWRKLRDRGSSRGSNADDIVSWVVNPRWPWGEGNTPKFEAQ</sequence>